<gene>
    <name evidence="3" type="ordered locus">CTN_0644</name>
</gene>
<evidence type="ECO:0000256" key="1">
    <source>
        <dbReference type="ARBA" id="ARBA00023004"/>
    </source>
</evidence>
<dbReference type="InterPro" id="IPR052713">
    <property type="entry name" value="FeoA"/>
</dbReference>
<keyword evidence="4" id="KW-1185">Reference proteome</keyword>
<feature type="domain" description="Ferrous iron transporter FeoA-like" evidence="2">
    <location>
        <begin position="1"/>
        <end position="73"/>
    </location>
</feature>
<dbReference type="InterPro" id="IPR008988">
    <property type="entry name" value="Transcriptional_repressor_C"/>
</dbReference>
<dbReference type="eggNOG" id="COG1918">
    <property type="taxonomic scope" value="Bacteria"/>
</dbReference>
<dbReference type="SMART" id="SM00899">
    <property type="entry name" value="FeoA"/>
    <property type="match status" value="2"/>
</dbReference>
<sequence length="154" mass="17468">MRLSKLIPGVRARIKRLEIPGELNEKLVGMGFIPEEEIEIVRVAPFGDPIVCRIGERNITLRKKEADFIEVEVLSEELPLLLAEDGIYEITDLKGGRRFLTRMKALGVEKGKKISVLRGRYNMEGKEIPLGRGEAMKIWVRRVDDAGEESDPQK</sequence>
<dbReference type="SUPFAM" id="SSF50037">
    <property type="entry name" value="C-terminal domain of transcriptional repressors"/>
    <property type="match status" value="2"/>
</dbReference>
<evidence type="ECO:0000259" key="2">
    <source>
        <dbReference type="SMART" id="SM00899"/>
    </source>
</evidence>
<dbReference type="EMBL" id="CP000916">
    <property type="protein sequence ID" value="ACM22820.1"/>
    <property type="molecule type" value="Genomic_DNA"/>
</dbReference>
<dbReference type="Gene3D" id="2.30.30.90">
    <property type="match status" value="2"/>
</dbReference>
<organism evidence="3 4">
    <name type="scientific">Thermotoga neapolitana (strain ATCC 49049 / DSM 4359 / NBRC 107923 / NS-E)</name>
    <dbReference type="NCBI Taxonomy" id="309803"/>
    <lineage>
        <taxon>Bacteria</taxon>
        <taxon>Thermotogati</taxon>
        <taxon>Thermotogota</taxon>
        <taxon>Thermotogae</taxon>
        <taxon>Thermotogales</taxon>
        <taxon>Thermotogaceae</taxon>
        <taxon>Thermotoga</taxon>
    </lineage>
</organism>
<protein>
    <submittedName>
        <fullName evidence="3">FeoA family protein</fullName>
    </submittedName>
</protein>
<dbReference type="PANTHER" id="PTHR42954:SF2">
    <property type="entry name" value="FE(2+) TRANSPORT PROTEIN A"/>
    <property type="match status" value="1"/>
</dbReference>
<feature type="domain" description="Ferrous iron transporter FeoA-like" evidence="2">
    <location>
        <begin position="78"/>
        <end position="142"/>
    </location>
</feature>
<dbReference type="GO" id="GO:0046914">
    <property type="term" value="F:transition metal ion binding"/>
    <property type="evidence" value="ECO:0007669"/>
    <property type="project" value="InterPro"/>
</dbReference>
<dbReference type="InterPro" id="IPR007167">
    <property type="entry name" value="Fe-transptr_FeoA-like"/>
</dbReference>
<reference evidence="3 4" key="1">
    <citation type="journal article" date="2009" name="Biosci. Biotechnol. Biochem.">
        <title>WeGAS: a web-based microbial genome annotation system.</title>
        <authorList>
            <person name="Lee D."/>
            <person name="Seo H."/>
            <person name="Park C."/>
            <person name="Park K."/>
        </authorList>
    </citation>
    <scope>NUCLEOTIDE SEQUENCE [LARGE SCALE GENOMIC DNA]</scope>
    <source>
        <strain evidence="4">ATCC 49049 / DSM 4359 / NBRC 107923 / NS-E</strain>
    </source>
</reference>
<dbReference type="RefSeq" id="WP_015919139.1">
    <property type="nucleotide sequence ID" value="NC_011978.1"/>
</dbReference>
<dbReference type="HOGENOM" id="CLU_143561_0_0_0"/>
<keyword evidence="1" id="KW-0408">Iron</keyword>
<evidence type="ECO:0000313" key="3">
    <source>
        <dbReference type="EMBL" id="ACM22820.1"/>
    </source>
</evidence>
<dbReference type="Pfam" id="PF04023">
    <property type="entry name" value="FeoA"/>
    <property type="match status" value="2"/>
</dbReference>
<proteinExistence type="predicted"/>
<name>B9K787_THENN</name>
<dbReference type="AlphaFoldDB" id="B9K787"/>
<dbReference type="STRING" id="309803.CTN_0644"/>
<accession>B9K787</accession>
<dbReference type="Proteomes" id="UP000000445">
    <property type="component" value="Chromosome"/>
</dbReference>
<evidence type="ECO:0000313" key="4">
    <source>
        <dbReference type="Proteomes" id="UP000000445"/>
    </source>
</evidence>
<dbReference type="InterPro" id="IPR038157">
    <property type="entry name" value="FeoA_core_dom"/>
</dbReference>
<dbReference type="PANTHER" id="PTHR42954">
    <property type="entry name" value="FE(2+) TRANSPORT PROTEIN A"/>
    <property type="match status" value="1"/>
</dbReference>
<dbReference type="KEGG" id="tna:CTN_0644"/>